<dbReference type="SUPFAM" id="SSF53756">
    <property type="entry name" value="UDP-Glycosyltransferase/glycogen phosphorylase"/>
    <property type="match status" value="1"/>
</dbReference>
<evidence type="ECO:0000259" key="1">
    <source>
        <dbReference type="Pfam" id="PF00534"/>
    </source>
</evidence>
<keyword evidence="3" id="KW-1185">Reference proteome</keyword>
<dbReference type="Pfam" id="PF00534">
    <property type="entry name" value="Glycos_transf_1"/>
    <property type="match status" value="1"/>
</dbReference>
<protein>
    <submittedName>
        <fullName evidence="2">Glycosyltransferase involved in cell wall bisynthesis</fullName>
    </submittedName>
</protein>
<feature type="domain" description="Glycosyl transferase family 1" evidence="1">
    <location>
        <begin position="189"/>
        <end position="313"/>
    </location>
</feature>
<dbReference type="Proteomes" id="UP000184295">
    <property type="component" value="Unassembled WGS sequence"/>
</dbReference>
<dbReference type="AlphaFoldDB" id="A0A1M4SUN2"/>
<sequence length="368" mass="40588">MVPFAPSKTQKVVHHGFTAKVGLVHIAFVSTELLPIYGQGALERLVRGWAKWIAQEHEVTLISIGQGVTEDYSGDLGDLRHIWASSPSDLAGICKTHHIDLCCVNNRPGWLHLTGTTPVLILHNFSTAWRLHRYPQQPVSPATKVIALSNALMFHAREVLGLNFEQLDMVYPFLDPAFLEGSTIFRKTKQGQLKLLFPNRIMYKKGVWATLDALDLIGGKVDIDFTLSLSPNPSDRHFTNLAIKRVNHTEHARLIRSVSHPYDLADLMLDYDGILMPSVEPEGFGLVAMEALSLGLPVVASNLGGLSHAVECGAIPIDPLHSPSFAKTLTDLGEIEQPIPEIKFIRENLCLERSAASLLSVLLRATQP</sequence>
<dbReference type="Gene3D" id="3.40.50.2000">
    <property type="entry name" value="Glycogen Phosphorylase B"/>
    <property type="match status" value="2"/>
</dbReference>
<name>A0A1M4SUN2_9ACTN</name>
<gene>
    <name evidence="2" type="ORF">SAMN02745225_00393</name>
</gene>
<dbReference type="PANTHER" id="PTHR12526:SF630">
    <property type="entry name" value="GLYCOSYLTRANSFERASE"/>
    <property type="match status" value="1"/>
</dbReference>
<accession>A0A1M4SUN2</accession>
<dbReference type="InterPro" id="IPR001296">
    <property type="entry name" value="Glyco_trans_1"/>
</dbReference>
<dbReference type="CDD" id="cd03801">
    <property type="entry name" value="GT4_PimA-like"/>
    <property type="match status" value="1"/>
</dbReference>
<evidence type="ECO:0000313" key="2">
    <source>
        <dbReference type="EMBL" id="SHE35931.1"/>
    </source>
</evidence>
<dbReference type="STRING" id="1121881.SAMN02745225_00393"/>
<organism evidence="2 3">
    <name type="scientific">Ferrithrix thermotolerans DSM 19514</name>
    <dbReference type="NCBI Taxonomy" id="1121881"/>
    <lineage>
        <taxon>Bacteria</taxon>
        <taxon>Bacillati</taxon>
        <taxon>Actinomycetota</taxon>
        <taxon>Acidimicrobiia</taxon>
        <taxon>Acidimicrobiales</taxon>
        <taxon>Acidimicrobiaceae</taxon>
        <taxon>Ferrithrix</taxon>
    </lineage>
</organism>
<dbReference type="PANTHER" id="PTHR12526">
    <property type="entry name" value="GLYCOSYLTRANSFERASE"/>
    <property type="match status" value="1"/>
</dbReference>
<reference evidence="3" key="1">
    <citation type="submission" date="2016-11" db="EMBL/GenBank/DDBJ databases">
        <authorList>
            <person name="Varghese N."/>
            <person name="Submissions S."/>
        </authorList>
    </citation>
    <scope>NUCLEOTIDE SEQUENCE [LARGE SCALE GENOMIC DNA]</scope>
    <source>
        <strain evidence="3">DSM 19514</strain>
    </source>
</reference>
<keyword evidence="2" id="KW-0808">Transferase</keyword>
<dbReference type="EMBL" id="FQUL01000003">
    <property type="protein sequence ID" value="SHE35931.1"/>
    <property type="molecule type" value="Genomic_DNA"/>
</dbReference>
<proteinExistence type="predicted"/>
<evidence type="ECO:0000313" key="3">
    <source>
        <dbReference type="Proteomes" id="UP000184295"/>
    </source>
</evidence>
<dbReference type="GO" id="GO:0016757">
    <property type="term" value="F:glycosyltransferase activity"/>
    <property type="evidence" value="ECO:0007669"/>
    <property type="project" value="InterPro"/>
</dbReference>